<dbReference type="EMBL" id="LAZR01019189">
    <property type="protein sequence ID" value="KKL93429.1"/>
    <property type="molecule type" value="Genomic_DNA"/>
</dbReference>
<dbReference type="AlphaFoldDB" id="A0A0F9G3X2"/>
<protein>
    <recommendedName>
        <fullName evidence="2">HD domain-containing protein</fullName>
    </recommendedName>
</protein>
<name>A0A0F9G3X2_9ZZZZ</name>
<organism evidence="1">
    <name type="scientific">marine sediment metagenome</name>
    <dbReference type="NCBI Taxonomy" id="412755"/>
    <lineage>
        <taxon>unclassified sequences</taxon>
        <taxon>metagenomes</taxon>
        <taxon>ecological metagenomes</taxon>
    </lineage>
</organism>
<gene>
    <name evidence="1" type="ORF">LCGC14_1874800</name>
</gene>
<accession>A0A0F9G3X2</accession>
<comment type="caution">
    <text evidence="1">The sequence shown here is derived from an EMBL/GenBank/DDBJ whole genome shotgun (WGS) entry which is preliminary data.</text>
</comment>
<sequence>MGNANDNKMKLEVIELLTHFQDQLKDSSLGFLTGRKSERVPATVEKLLAHFNRADEDYKKALNRYDPKAEDPKKPDLSDFLDWNKVHELGQELWTDLMKAAIVAIDPNAKGHSALLEYLDAATKFEDVLYGLEEFYRDHTLHSLWVYLIGVKLMGKEGGIKTIAQNLNWYIYNDVREKEHDEPLVSWACVEEIRLNAEIQKKKDAIWCIMALCHDLGYSLAKLEKLNEKVQAVLKFYDVSDFRHVGYTLDLEHQYLVTQCLELMAMDVRITPGDGCSYKEEVGTDLVKCIKEIEEEIKEEIKSCEELEDLQRDTLRLRLMKKAASAGDTVKDLAKKCTTTY</sequence>
<proteinExistence type="predicted"/>
<evidence type="ECO:0008006" key="2">
    <source>
        <dbReference type="Google" id="ProtNLM"/>
    </source>
</evidence>
<reference evidence="1" key="1">
    <citation type="journal article" date="2015" name="Nature">
        <title>Complex archaea that bridge the gap between prokaryotes and eukaryotes.</title>
        <authorList>
            <person name="Spang A."/>
            <person name="Saw J.H."/>
            <person name="Jorgensen S.L."/>
            <person name="Zaremba-Niedzwiedzka K."/>
            <person name="Martijn J."/>
            <person name="Lind A.E."/>
            <person name="van Eijk R."/>
            <person name="Schleper C."/>
            <person name="Guy L."/>
            <person name="Ettema T.J."/>
        </authorList>
    </citation>
    <scope>NUCLEOTIDE SEQUENCE</scope>
</reference>
<evidence type="ECO:0000313" key="1">
    <source>
        <dbReference type="EMBL" id="KKL93429.1"/>
    </source>
</evidence>